<comment type="caution">
    <text evidence="11">The sequence shown here is derived from an EMBL/GenBank/DDBJ whole genome shotgun (WGS) entry which is preliminary data.</text>
</comment>
<evidence type="ECO:0000256" key="7">
    <source>
        <dbReference type="ARBA" id="ARBA00023163"/>
    </source>
</evidence>
<evidence type="ECO:0000256" key="9">
    <source>
        <dbReference type="SAM" id="MobiDB-lite"/>
    </source>
</evidence>
<feature type="domain" description="BHLH" evidence="10">
    <location>
        <begin position="486"/>
        <end position="537"/>
    </location>
</feature>
<name>A0AAD9UZF7_ACRCE</name>
<feature type="compositionally biased region" description="Low complexity" evidence="9">
    <location>
        <begin position="446"/>
        <end position="459"/>
    </location>
</feature>
<feature type="region of interest" description="Disordered" evidence="9">
    <location>
        <begin position="406"/>
        <end position="466"/>
    </location>
</feature>
<evidence type="ECO:0000256" key="4">
    <source>
        <dbReference type="ARBA" id="ARBA00022871"/>
    </source>
</evidence>
<dbReference type="PROSITE" id="PS50888">
    <property type="entry name" value="BHLH"/>
    <property type="match status" value="1"/>
</dbReference>
<evidence type="ECO:0000313" key="12">
    <source>
        <dbReference type="Proteomes" id="UP001249851"/>
    </source>
</evidence>
<keyword evidence="7" id="KW-0804">Transcription</keyword>
<keyword evidence="3" id="KW-0221">Differentiation</keyword>
<feature type="compositionally biased region" description="Low complexity" evidence="9">
    <location>
        <begin position="415"/>
        <end position="430"/>
    </location>
</feature>
<organism evidence="11 12">
    <name type="scientific">Acropora cervicornis</name>
    <name type="common">Staghorn coral</name>
    <dbReference type="NCBI Taxonomy" id="6130"/>
    <lineage>
        <taxon>Eukaryota</taxon>
        <taxon>Metazoa</taxon>
        <taxon>Cnidaria</taxon>
        <taxon>Anthozoa</taxon>
        <taxon>Hexacorallia</taxon>
        <taxon>Scleractinia</taxon>
        <taxon>Astrocoeniina</taxon>
        <taxon>Acroporidae</taxon>
        <taxon>Acropora</taxon>
    </lineage>
</organism>
<keyword evidence="2" id="KW-0217">Developmental protein</keyword>
<keyword evidence="4" id="KW-0744">Spermatogenesis</keyword>
<dbReference type="GO" id="GO:0000978">
    <property type="term" value="F:RNA polymerase II cis-regulatory region sequence-specific DNA binding"/>
    <property type="evidence" value="ECO:0007669"/>
    <property type="project" value="TreeGrafter"/>
</dbReference>
<feature type="compositionally biased region" description="Low complexity" evidence="9">
    <location>
        <begin position="759"/>
        <end position="774"/>
    </location>
</feature>
<keyword evidence="5" id="KW-0805">Transcription regulation</keyword>
<evidence type="ECO:0000256" key="1">
    <source>
        <dbReference type="ARBA" id="ARBA00004123"/>
    </source>
</evidence>
<gene>
    <name evidence="11" type="ORF">P5673_022902</name>
</gene>
<evidence type="ECO:0000256" key="2">
    <source>
        <dbReference type="ARBA" id="ARBA00022473"/>
    </source>
</evidence>
<comment type="subcellular location">
    <subcellularLocation>
        <location evidence="1">Nucleus</location>
    </subcellularLocation>
</comment>
<evidence type="ECO:0000313" key="11">
    <source>
        <dbReference type="EMBL" id="KAK2555556.1"/>
    </source>
</evidence>
<dbReference type="InterPro" id="IPR036638">
    <property type="entry name" value="HLH_DNA-bd_sf"/>
</dbReference>
<evidence type="ECO:0000259" key="10">
    <source>
        <dbReference type="PROSITE" id="PS50888"/>
    </source>
</evidence>
<feature type="region of interest" description="Disordered" evidence="9">
    <location>
        <begin position="751"/>
        <end position="804"/>
    </location>
</feature>
<dbReference type="AlphaFoldDB" id="A0AAD9UZF7"/>
<dbReference type="PANTHER" id="PTHR15402:SF4">
    <property type="entry name" value="SPERMATOGENESIS- AND OOGENESIS-SPECIFIC BASIC HELIX-LOOP-HELIX-CONTAINING PROTEIN 1"/>
    <property type="match status" value="1"/>
</dbReference>
<keyword evidence="12" id="KW-1185">Reference proteome</keyword>
<evidence type="ECO:0000256" key="6">
    <source>
        <dbReference type="ARBA" id="ARBA00023125"/>
    </source>
</evidence>
<dbReference type="GO" id="GO:0000981">
    <property type="term" value="F:DNA-binding transcription factor activity, RNA polymerase II-specific"/>
    <property type="evidence" value="ECO:0007669"/>
    <property type="project" value="TreeGrafter"/>
</dbReference>
<dbReference type="PANTHER" id="PTHR15402">
    <property type="entry name" value="TRANSCRIPTION FACTOR-LIKE 5 PROTEIN"/>
    <property type="match status" value="1"/>
</dbReference>
<dbReference type="EMBL" id="JARQWQ010000062">
    <property type="protein sequence ID" value="KAK2555556.1"/>
    <property type="molecule type" value="Genomic_DNA"/>
</dbReference>
<feature type="region of interest" description="Disordered" evidence="9">
    <location>
        <begin position="557"/>
        <end position="590"/>
    </location>
</feature>
<dbReference type="InterPro" id="IPR011598">
    <property type="entry name" value="bHLH_dom"/>
</dbReference>
<reference evidence="11" key="1">
    <citation type="journal article" date="2023" name="G3 (Bethesda)">
        <title>Whole genome assembly and annotation of the endangered Caribbean coral Acropora cervicornis.</title>
        <authorList>
            <person name="Selwyn J.D."/>
            <person name="Vollmer S.V."/>
        </authorList>
    </citation>
    <scope>NUCLEOTIDE SEQUENCE</scope>
    <source>
        <strain evidence="11">K2</strain>
    </source>
</reference>
<dbReference type="GO" id="GO:0046983">
    <property type="term" value="F:protein dimerization activity"/>
    <property type="evidence" value="ECO:0007669"/>
    <property type="project" value="InterPro"/>
</dbReference>
<dbReference type="SUPFAM" id="SSF47459">
    <property type="entry name" value="HLH, helix-loop-helix DNA-binding domain"/>
    <property type="match status" value="1"/>
</dbReference>
<dbReference type="GO" id="GO:0030154">
    <property type="term" value="P:cell differentiation"/>
    <property type="evidence" value="ECO:0007669"/>
    <property type="project" value="UniProtKB-KW"/>
</dbReference>
<dbReference type="CDD" id="cd18908">
    <property type="entry name" value="bHLH_SOHLH1_2"/>
    <property type="match status" value="1"/>
</dbReference>
<dbReference type="SMART" id="SM00353">
    <property type="entry name" value="HLH"/>
    <property type="match status" value="1"/>
</dbReference>
<dbReference type="Gene3D" id="4.10.280.10">
    <property type="entry name" value="Helix-loop-helix DNA-binding domain"/>
    <property type="match status" value="1"/>
</dbReference>
<dbReference type="Pfam" id="PF00010">
    <property type="entry name" value="HLH"/>
    <property type="match status" value="1"/>
</dbReference>
<dbReference type="Proteomes" id="UP001249851">
    <property type="component" value="Unassembled WGS sequence"/>
</dbReference>
<proteinExistence type="predicted"/>
<accession>A0AAD9UZF7</accession>
<protein>
    <submittedName>
        <fullName evidence="11">Spermatogenesis- and oogenesis-specific basic helix-loop-helix-containing protein 2</fullName>
    </submittedName>
</protein>
<dbReference type="GO" id="GO:0005634">
    <property type="term" value="C:nucleus"/>
    <property type="evidence" value="ECO:0007669"/>
    <property type="project" value="UniProtKB-SubCell"/>
</dbReference>
<sequence length="804" mass="87585">MSSVRRKLFKEGSNTWTTETIGEKQNNEVESGSTELVQYSVVNEGDAIFKGQLGENPAGLKTPQENLFRRGAPSFAKDPAKKILIVRDGSDERLAKQWADLQQLEEMQVKSCHSADLISICTQEIFLLIFLEMSSVVGHAQKLCSTIRYNPNSLNRTVAIIGIMEEGSKDDFGSYGLNDIIYQPVTDKTMNQVLLKWAGHKSCEGMPMTPSSPGDRVPVVAVMKATESIRESKQSSASLPNYYNNPDISPSVQQSCNSISEADNCVTESYKPSQLQLNQAVAFHPQSYNSVQGGSGSGIPISNRGLASMAQSHLTTSDSGFGQLPHTQVSSSITALQHFVQGGYPCQDQQPPSLFLSRSAPDHIPVHSGLVPAHITSMVNAVYPPEHSNQSFIYHSTQSLESGKLNTAPHFVPINSTSHHSSAHSSNSAGFGSGHDAPSSSKAEQSPVSSTHTTTNSTSNKGVGSPAYMISGALGSKDMKITLLHEDMSKHSSKERIRRERIKDSCDQLRFLLPSVAGKKSDMASILEMTVKYVRMVKERLPPPVLQEISDNIIDTSPVLPRKRSRDTSGSVKQGRPRLTPTSSIPTIHDGAPRLAHPLQPFYMRPAPFQPKAPTIVTTTGPMYVPHLHMRPGHEHPQIPLQQHIVHPPEPAGFRTVASPPSAFNSCSAARNVRNANVMQHIPPHEHTTMNLHQDCSAPLSTFHSKHMYHSSHQTVPTRGHSYDIPQQWSFLKLPAIGNIFHSLSSTTLSTGNSEADSCDSNTSSPSNSSAMTPPLWENSGSMIGSRVDQTHLESPTLYKGTSV</sequence>
<keyword evidence="8" id="KW-0539">Nucleus</keyword>
<evidence type="ECO:0000256" key="8">
    <source>
        <dbReference type="ARBA" id="ARBA00023242"/>
    </source>
</evidence>
<dbReference type="InterPro" id="IPR039583">
    <property type="entry name" value="TCFL5/SOLH1/2"/>
</dbReference>
<dbReference type="GO" id="GO:0007283">
    <property type="term" value="P:spermatogenesis"/>
    <property type="evidence" value="ECO:0007669"/>
    <property type="project" value="UniProtKB-KW"/>
</dbReference>
<evidence type="ECO:0000256" key="5">
    <source>
        <dbReference type="ARBA" id="ARBA00023015"/>
    </source>
</evidence>
<evidence type="ECO:0000256" key="3">
    <source>
        <dbReference type="ARBA" id="ARBA00022782"/>
    </source>
</evidence>
<keyword evidence="6" id="KW-0238">DNA-binding</keyword>
<reference evidence="11" key="2">
    <citation type="journal article" date="2023" name="Science">
        <title>Genomic signatures of disease resistance in endangered staghorn corals.</title>
        <authorList>
            <person name="Vollmer S.V."/>
            <person name="Selwyn J.D."/>
            <person name="Despard B.A."/>
            <person name="Roesel C.L."/>
        </authorList>
    </citation>
    <scope>NUCLEOTIDE SEQUENCE</scope>
    <source>
        <strain evidence="11">K2</strain>
    </source>
</reference>